<evidence type="ECO:0000313" key="3">
    <source>
        <dbReference type="Proteomes" id="UP000030708"/>
    </source>
</evidence>
<name>A0A024W2N8_PLAFA</name>
<dbReference type="Proteomes" id="UP000030708">
    <property type="component" value="Unassembled WGS sequence"/>
</dbReference>
<organism evidence="2 3">
    <name type="scientific">Plasmodium falciparum Tanzania</name>
    <name type="common">2000708</name>
    <dbReference type="NCBI Taxonomy" id="1036725"/>
    <lineage>
        <taxon>Eukaryota</taxon>
        <taxon>Sar</taxon>
        <taxon>Alveolata</taxon>
        <taxon>Apicomplexa</taxon>
        <taxon>Aconoidasida</taxon>
        <taxon>Haemosporida</taxon>
        <taxon>Plasmodiidae</taxon>
        <taxon>Plasmodium</taxon>
        <taxon>Plasmodium (Laverania)</taxon>
    </lineage>
</organism>
<reference evidence="2 3" key="2">
    <citation type="submission" date="2013-02" db="EMBL/GenBank/DDBJ databases">
        <title>The Genome Sequence of Plasmodium falciparum Tanzania (2000708).</title>
        <authorList>
            <consortium name="The Broad Institute Genome Sequencing Platform"/>
            <consortium name="The Broad Institute Genome Sequencing Center for Infectious Disease"/>
            <person name="Neafsey D."/>
            <person name="Cheeseman I."/>
            <person name="Volkman S."/>
            <person name="Adams J."/>
            <person name="Walker B."/>
            <person name="Young S.K."/>
            <person name="Zeng Q."/>
            <person name="Gargeya S."/>
            <person name="Fitzgerald M."/>
            <person name="Haas B."/>
            <person name="Abouelleil A."/>
            <person name="Alvarado L."/>
            <person name="Arachchi H.M."/>
            <person name="Berlin A.M."/>
            <person name="Chapman S.B."/>
            <person name="Dewar J."/>
            <person name="Goldberg J."/>
            <person name="Griggs A."/>
            <person name="Gujja S."/>
            <person name="Hansen M."/>
            <person name="Howarth C."/>
            <person name="Imamovic A."/>
            <person name="Larimer J."/>
            <person name="McCowan C."/>
            <person name="Murphy C."/>
            <person name="Neiman D."/>
            <person name="Pearson M."/>
            <person name="Priest M."/>
            <person name="Roberts A."/>
            <person name="Saif S."/>
            <person name="Shea T."/>
            <person name="Sisk P."/>
            <person name="Sykes S."/>
            <person name="Wortman J."/>
            <person name="Nusbaum C."/>
            <person name="Birren B."/>
        </authorList>
    </citation>
    <scope>NUCLEOTIDE SEQUENCE [LARGE SCALE GENOMIC DNA]</scope>
    <source>
        <strain evidence="3">Tanzania (2000708)</strain>
    </source>
</reference>
<dbReference type="PANTHER" id="PTHR33888:SF1">
    <property type="entry name" value="RIKEN CDNA 4932415D10 GENE"/>
    <property type="match status" value="1"/>
</dbReference>
<reference evidence="2 3" key="1">
    <citation type="submission" date="2013-02" db="EMBL/GenBank/DDBJ databases">
        <title>The Genome Annotation of Plasmodium falciparum Tanzania (2000708).</title>
        <authorList>
            <consortium name="The Broad Institute Genome Sequencing Platform"/>
            <consortium name="The Broad Institute Genome Sequencing Center for Infectious Disease"/>
            <person name="Neafsey D."/>
            <person name="Hoffman S."/>
            <person name="Volkman S."/>
            <person name="Rosenthal P."/>
            <person name="Walker B."/>
            <person name="Young S.K."/>
            <person name="Zeng Q."/>
            <person name="Gargeya S."/>
            <person name="Fitzgerald M."/>
            <person name="Haas B."/>
            <person name="Abouelleil A."/>
            <person name="Allen A.W."/>
            <person name="Alvarado L."/>
            <person name="Arachchi H.M."/>
            <person name="Berlin A.M."/>
            <person name="Chapman S.B."/>
            <person name="Gainer-Dewar J."/>
            <person name="Goldberg J."/>
            <person name="Griggs A."/>
            <person name="Gujja S."/>
            <person name="Hansen M."/>
            <person name="Howarth C."/>
            <person name="Imamovic A."/>
            <person name="Ireland A."/>
            <person name="Larimer J."/>
            <person name="McCowan C."/>
            <person name="Murphy C."/>
            <person name="Pearson M."/>
            <person name="Poon T.W."/>
            <person name="Priest M."/>
            <person name="Roberts A."/>
            <person name="Saif S."/>
            <person name="Shea T."/>
            <person name="Sisk P."/>
            <person name="Sykes S."/>
            <person name="Wortman J."/>
            <person name="Nusbaum C."/>
            <person name="Birren B."/>
        </authorList>
    </citation>
    <scope>NUCLEOTIDE SEQUENCE [LARGE SCALE GENOMIC DNA]</scope>
    <source>
        <strain evidence="3">Tanzania (2000708)</strain>
    </source>
</reference>
<protein>
    <submittedName>
        <fullName evidence="2">Uncharacterized protein</fullName>
    </submittedName>
</protein>
<dbReference type="EMBL" id="KI926506">
    <property type="protein sequence ID" value="ETW34795.1"/>
    <property type="molecule type" value="Genomic_DNA"/>
</dbReference>
<dbReference type="PANTHER" id="PTHR33888">
    <property type="entry name" value="RIKEN CDNA 4932415D10 GENE"/>
    <property type="match status" value="1"/>
</dbReference>
<sequence length="102" mass="11973">MMIINIPKEVHVNNYDNNNDTINSVHVNNDDHKHTQSNNIQNFSSQENTYKNTDNIKTPCNYDKCSNEIIQKDNDFNIKYLYSSSSIYSNTSEWKKQNSSFE</sequence>
<evidence type="ECO:0000313" key="2">
    <source>
        <dbReference type="EMBL" id="ETW34795.1"/>
    </source>
</evidence>
<accession>A0A024W2N8</accession>
<dbReference type="GO" id="GO:0005615">
    <property type="term" value="C:extracellular space"/>
    <property type="evidence" value="ECO:0007669"/>
    <property type="project" value="TreeGrafter"/>
</dbReference>
<proteinExistence type="predicted"/>
<feature type="region of interest" description="Disordered" evidence="1">
    <location>
        <begin position="21"/>
        <end position="57"/>
    </location>
</feature>
<gene>
    <name evidence="2" type="ORF">PFTANZ_04462</name>
</gene>
<dbReference type="AlphaFoldDB" id="A0A024W2N8"/>
<feature type="compositionally biased region" description="Polar residues" evidence="1">
    <location>
        <begin position="36"/>
        <end position="57"/>
    </location>
</feature>
<evidence type="ECO:0000256" key="1">
    <source>
        <dbReference type="SAM" id="MobiDB-lite"/>
    </source>
</evidence>